<keyword evidence="2" id="KW-1185">Reference proteome</keyword>
<evidence type="ECO:0000313" key="1">
    <source>
        <dbReference type="EMBL" id="GAV89917.1"/>
    </source>
</evidence>
<accession>A0A1Q3DBQ4</accession>
<sequence length="126" mass="14017">MKHSSSFFLLGPNVASQNKFFYSSSWLTSAQSPCIVQVFNTLENSTIPSSSPEVARKLGILHLLLVPNYSILIEISIHPYIYIHGSKISAFHFLFWAAEGFSYKALIPSSTIFHSSSSKSDFCSFS</sequence>
<dbReference type="AlphaFoldDB" id="A0A1Q3DBQ4"/>
<dbReference type="InParanoid" id="A0A1Q3DBQ4"/>
<reference evidence="2" key="1">
    <citation type="submission" date="2016-04" db="EMBL/GenBank/DDBJ databases">
        <title>Cephalotus genome sequencing.</title>
        <authorList>
            <person name="Fukushima K."/>
            <person name="Hasebe M."/>
            <person name="Fang X."/>
        </authorList>
    </citation>
    <scope>NUCLEOTIDE SEQUENCE [LARGE SCALE GENOMIC DNA]</scope>
    <source>
        <strain evidence="2">cv. St1</strain>
    </source>
</reference>
<gene>
    <name evidence="1" type="ORF">CFOL_v3_33329</name>
</gene>
<proteinExistence type="predicted"/>
<protein>
    <submittedName>
        <fullName evidence="1">Uncharacterized protein</fullName>
    </submittedName>
</protein>
<comment type="caution">
    <text evidence="1">The sequence shown here is derived from an EMBL/GenBank/DDBJ whole genome shotgun (WGS) entry which is preliminary data.</text>
</comment>
<dbReference type="EMBL" id="BDDD01005834">
    <property type="protein sequence ID" value="GAV89917.1"/>
    <property type="molecule type" value="Genomic_DNA"/>
</dbReference>
<name>A0A1Q3DBQ4_CEPFO</name>
<organism evidence="1 2">
    <name type="scientific">Cephalotus follicularis</name>
    <name type="common">Albany pitcher plant</name>
    <dbReference type="NCBI Taxonomy" id="3775"/>
    <lineage>
        <taxon>Eukaryota</taxon>
        <taxon>Viridiplantae</taxon>
        <taxon>Streptophyta</taxon>
        <taxon>Embryophyta</taxon>
        <taxon>Tracheophyta</taxon>
        <taxon>Spermatophyta</taxon>
        <taxon>Magnoliopsida</taxon>
        <taxon>eudicotyledons</taxon>
        <taxon>Gunneridae</taxon>
        <taxon>Pentapetalae</taxon>
        <taxon>rosids</taxon>
        <taxon>fabids</taxon>
        <taxon>Oxalidales</taxon>
        <taxon>Cephalotaceae</taxon>
        <taxon>Cephalotus</taxon>
    </lineage>
</organism>
<dbReference type="Proteomes" id="UP000187406">
    <property type="component" value="Unassembled WGS sequence"/>
</dbReference>
<evidence type="ECO:0000313" key="2">
    <source>
        <dbReference type="Proteomes" id="UP000187406"/>
    </source>
</evidence>